<keyword evidence="5" id="KW-0830">Ubiquinone</keyword>
<dbReference type="PANTHER" id="PTHR11432:SF3">
    <property type="entry name" value="NADH-UBIQUINONE OXIDOREDUCTASE CHAIN 1"/>
    <property type="match status" value="1"/>
</dbReference>
<dbReference type="OrthoDB" id="9803734at2"/>
<evidence type="ECO:0000256" key="2">
    <source>
        <dbReference type="ARBA" id="ARBA00022692"/>
    </source>
</evidence>
<keyword evidence="8" id="KW-1185">Reference proteome</keyword>
<keyword evidence="5" id="KW-0874">Quinone</keyword>
<dbReference type="PANTHER" id="PTHR11432">
    <property type="entry name" value="NADH DEHYDROGENASE SUBUNIT 1"/>
    <property type="match status" value="1"/>
</dbReference>
<comment type="caution">
    <text evidence="7">The sequence shown here is derived from an EMBL/GenBank/DDBJ whole genome shotgun (WGS) entry which is preliminary data.</text>
</comment>
<keyword evidence="5" id="KW-1278">Translocase</keyword>
<dbReference type="EC" id="7.1.1.-" evidence="5"/>
<dbReference type="PROSITE" id="PS00668">
    <property type="entry name" value="COMPLEX1_ND1_2"/>
    <property type="match status" value="1"/>
</dbReference>
<evidence type="ECO:0000313" key="8">
    <source>
        <dbReference type="Proteomes" id="UP000027284"/>
    </source>
</evidence>
<comment type="catalytic activity">
    <reaction evidence="5">
        <text>a quinone + NADH + 5 H(+)(in) = a quinol + NAD(+) + 4 H(+)(out)</text>
        <dbReference type="Rhea" id="RHEA:57888"/>
        <dbReference type="ChEBI" id="CHEBI:15378"/>
        <dbReference type="ChEBI" id="CHEBI:24646"/>
        <dbReference type="ChEBI" id="CHEBI:57540"/>
        <dbReference type="ChEBI" id="CHEBI:57945"/>
        <dbReference type="ChEBI" id="CHEBI:132124"/>
    </reaction>
</comment>
<feature type="transmembrane region" description="Helical" evidence="5">
    <location>
        <begin position="114"/>
        <end position="137"/>
    </location>
</feature>
<dbReference type="HAMAP" id="MF_01350">
    <property type="entry name" value="NDH1_NuoH"/>
    <property type="match status" value="1"/>
</dbReference>
<dbReference type="GO" id="GO:0048038">
    <property type="term" value="F:quinone binding"/>
    <property type="evidence" value="ECO:0007669"/>
    <property type="project" value="UniProtKB-KW"/>
</dbReference>
<protein>
    <recommendedName>
        <fullName evidence="5">NADH-quinone oxidoreductase subunit H</fullName>
        <ecNumber evidence="5">7.1.1.-</ecNumber>
    </recommendedName>
    <alternativeName>
        <fullName evidence="5">NADH dehydrogenase I subunit H</fullName>
    </alternativeName>
    <alternativeName>
        <fullName evidence="5">NDH-1 subunit H</fullName>
    </alternativeName>
</protein>
<keyword evidence="3 5" id="KW-1133">Transmembrane helix</keyword>
<dbReference type="GO" id="GO:0003954">
    <property type="term" value="F:NADH dehydrogenase activity"/>
    <property type="evidence" value="ECO:0007669"/>
    <property type="project" value="TreeGrafter"/>
</dbReference>
<comment type="subcellular location">
    <subcellularLocation>
        <location evidence="5 6">Cell membrane</location>
        <topology evidence="5 6">Multi-pass membrane protein</topology>
    </subcellularLocation>
    <subcellularLocation>
        <location evidence="1">Membrane</location>
        <topology evidence="1">Multi-pass membrane protein</topology>
    </subcellularLocation>
</comment>
<dbReference type="GO" id="GO:0016655">
    <property type="term" value="F:oxidoreductase activity, acting on NAD(P)H, quinone or similar compound as acceptor"/>
    <property type="evidence" value="ECO:0007669"/>
    <property type="project" value="UniProtKB-UniRule"/>
</dbReference>
<evidence type="ECO:0000256" key="5">
    <source>
        <dbReference type="HAMAP-Rule" id="MF_01350"/>
    </source>
</evidence>
<reference evidence="7 8" key="1">
    <citation type="submission" date="2014-04" db="EMBL/GenBank/DDBJ databases">
        <title>The Genome Sequence of Thermoanaerobaculum aquaticum MP-01, The First Cultivated Group 23 Acidobacterium.</title>
        <authorList>
            <person name="Stamps B.W."/>
            <person name="Losey N.A."/>
            <person name="Lawson P.A."/>
            <person name="Stevenson B.S."/>
        </authorList>
    </citation>
    <scope>NUCLEOTIDE SEQUENCE [LARGE SCALE GENOMIC DNA]</scope>
    <source>
        <strain evidence="7 8">MP-01</strain>
    </source>
</reference>
<feature type="transmembrane region" description="Helical" evidence="5">
    <location>
        <begin position="280"/>
        <end position="298"/>
    </location>
</feature>
<sequence length="340" mass="37969">MNELFWTYVGWPLVKILVILLALVLLAAYLSWFERKLLAYMQIRLGPNRVGPKGWLQPIADALKLFVKEDLTPGFAERFVFLLGPVLIIVPALVVFSVIPFGPSPNLFVTDVNVGVLFILAVSSIGVYGIILGGWASNNKFSLMGGLRSAAQMISYEVPMGFSVVTVLILAKSLSLVRIVEAQKQAGVWFFFPGFVAFFIYFICGVAETNRNPFDLPEAESELVAGYHTEYSGMKFAFYFLAEYANMVVVSSLATVMFFGGWLRPFPNVAALAFLDVIPPLAWFLLKVAFFLFLYIWFRGTFPRYRFDQLMGLGWKVLLPVSLVNLLVVAYFVSLPGGQV</sequence>
<dbReference type="InterPro" id="IPR001694">
    <property type="entry name" value="NADH_UbQ_OxRdtase_su1/FPO"/>
</dbReference>
<dbReference type="NCBIfam" id="NF004741">
    <property type="entry name" value="PRK06076.1-2"/>
    <property type="match status" value="1"/>
</dbReference>
<organism evidence="7 8">
    <name type="scientific">Thermoanaerobaculum aquaticum</name>
    <dbReference type="NCBI Taxonomy" id="1312852"/>
    <lineage>
        <taxon>Bacteria</taxon>
        <taxon>Pseudomonadati</taxon>
        <taxon>Acidobacteriota</taxon>
        <taxon>Thermoanaerobaculia</taxon>
        <taxon>Thermoanaerobaculales</taxon>
        <taxon>Thermoanaerobaculaceae</taxon>
        <taxon>Thermoanaerobaculum</taxon>
    </lineage>
</organism>
<dbReference type="RefSeq" id="WP_038050494.1">
    <property type="nucleotide sequence ID" value="NZ_JMFG01000038.1"/>
</dbReference>
<comment type="subunit">
    <text evidence="5">NDH-1 is composed of 14 different subunits. Subunits NuoA, H, J, K, L, M, N constitute the membrane sector of the complex.</text>
</comment>
<feature type="transmembrane region" description="Helical" evidence="5">
    <location>
        <begin position="158"/>
        <end position="180"/>
    </location>
</feature>
<keyword evidence="5 6" id="KW-0520">NAD</keyword>
<comment type="similarity">
    <text evidence="5 6">Belongs to the complex I subunit 1 family.</text>
</comment>
<evidence type="ECO:0000256" key="1">
    <source>
        <dbReference type="ARBA" id="ARBA00004141"/>
    </source>
</evidence>
<name>A0A062XUA3_9BACT</name>
<feature type="transmembrane region" description="Helical" evidence="5">
    <location>
        <begin position="310"/>
        <end position="333"/>
    </location>
</feature>
<dbReference type="Proteomes" id="UP000027284">
    <property type="component" value="Unassembled WGS sequence"/>
</dbReference>
<dbReference type="AlphaFoldDB" id="A0A062XUA3"/>
<keyword evidence="2 5" id="KW-0812">Transmembrane</keyword>
<dbReference type="Pfam" id="PF00146">
    <property type="entry name" value="NADHdh"/>
    <property type="match status" value="1"/>
</dbReference>
<accession>A0A062XUA3</accession>
<dbReference type="STRING" id="1312852.EG19_08815"/>
<feature type="transmembrane region" description="Helical" evidence="5">
    <location>
        <begin position="186"/>
        <end position="207"/>
    </location>
</feature>
<gene>
    <name evidence="5" type="primary">nuoH</name>
    <name evidence="7" type="ORF">EG19_08815</name>
</gene>
<feature type="transmembrane region" description="Helical" evidence="5">
    <location>
        <begin position="236"/>
        <end position="260"/>
    </location>
</feature>
<feature type="transmembrane region" description="Helical" evidence="5">
    <location>
        <begin position="12"/>
        <end position="32"/>
    </location>
</feature>
<evidence type="ECO:0000313" key="7">
    <source>
        <dbReference type="EMBL" id="KDA52929.1"/>
    </source>
</evidence>
<evidence type="ECO:0000256" key="6">
    <source>
        <dbReference type="RuleBase" id="RU000471"/>
    </source>
</evidence>
<evidence type="ECO:0000256" key="3">
    <source>
        <dbReference type="ARBA" id="ARBA00022989"/>
    </source>
</evidence>
<dbReference type="GO" id="GO:0009060">
    <property type="term" value="P:aerobic respiration"/>
    <property type="evidence" value="ECO:0007669"/>
    <property type="project" value="TreeGrafter"/>
</dbReference>
<evidence type="ECO:0000256" key="4">
    <source>
        <dbReference type="ARBA" id="ARBA00023136"/>
    </source>
</evidence>
<dbReference type="EMBL" id="JMFG01000038">
    <property type="protein sequence ID" value="KDA52929.1"/>
    <property type="molecule type" value="Genomic_DNA"/>
</dbReference>
<feature type="transmembrane region" description="Helical" evidence="5">
    <location>
        <begin position="79"/>
        <end position="102"/>
    </location>
</feature>
<keyword evidence="5" id="KW-1003">Cell membrane</keyword>
<comment type="function">
    <text evidence="5">NDH-1 shuttles electrons from NADH, via FMN and iron-sulfur (Fe-S) centers, to quinones in the respiratory chain. The immediate electron acceptor for the enzyme in this species is believed to be ubiquinone. Couples the redox reaction to proton translocation (for every two electrons transferred, four hydrogen ions are translocated across the cytoplasmic membrane), and thus conserves the redox energy in a proton gradient. This subunit may bind ubiquinone.</text>
</comment>
<keyword evidence="4 5" id="KW-0472">Membrane</keyword>
<dbReference type="InterPro" id="IPR018086">
    <property type="entry name" value="NADH_UbQ_OxRdtase_su1_CS"/>
</dbReference>
<dbReference type="GO" id="GO:0005886">
    <property type="term" value="C:plasma membrane"/>
    <property type="evidence" value="ECO:0007669"/>
    <property type="project" value="UniProtKB-SubCell"/>
</dbReference>
<proteinExistence type="inferred from homology"/>